<feature type="transmembrane region" description="Helical" evidence="7">
    <location>
        <begin position="144"/>
        <end position="165"/>
    </location>
</feature>
<feature type="domain" description="ABC transmembrane type-1" evidence="8">
    <location>
        <begin position="73"/>
        <end position="263"/>
    </location>
</feature>
<feature type="transmembrane region" description="Helical" evidence="7">
    <location>
        <begin position="77"/>
        <end position="97"/>
    </location>
</feature>
<keyword evidence="6 7" id="KW-0472">Membrane</keyword>
<evidence type="ECO:0000256" key="6">
    <source>
        <dbReference type="ARBA" id="ARBA00023136"/>
    </source>
</evidence>
<feature type="transmembrane region" description="Helical" evidence="7">
    <location>
        <begin position="242"/>
        <end position="263"/>
    </location>
</feature>
<dbReference type="PROSITE" id="PS50928">
    <property type="entry name" value="ABC_TM1"/>
    <property type="match status" value="1"/>
</dbReference>
<comment type="subcellular location">
    <subcellularLocation>
        <location evidence="1 7">Cell membrane</location>
        <topology evidence="1 7">Multi-pass membrane protein</topology>
    </subcellularLocation>
</comment>
<organism evidence="9">
    <name type="scientific">Microbacterium sp. A8/3-1</name>
    <dbReference type="NCBI Taxonomy" id="3160749"/>
    <lineage>
        <taxon>Bacteria</taxon>
        <taxon>Bacillati</taxon>
        <taxon>Actinomycetota</taxon>
        <taxon>Actinomycetes</taxon>
        <taxon>Micrococcales</taxon>
        <taxon>Microbacteriaceae</taxon>
        <taxon>Microbacterium</taxon>
    </lineage>
</organism>
<evidence type="ECO:0000256" key="7">
    <source>
        <dbReference type="RuleBase" id="RU363032"/>
    </source>
</evidence>
<evidence type="ECO:0000256" key="3">
    <source>
        <dbReference type="ARBA" id="ARBA00022475"/>
    </source>
</evidence>
<dbReference type="InterPro" id="IPR035906">
    <property type="entry name" value="MetI-like_sf"/>
</dbReference>
<dbReference type="Gene3D" id="1.10.3720.10">
    <property type="entry name" value="MetI-like"/>
    <property type="match status" value="1"/>
</dbReference>
<dbReference type="Pfam" id="PF00528">
    <property type="entry name" value="BPD_transp_1"/>
    <property type="match status" value="1"/>
</dbReference>
<name>A0AAU7VSS7_9MICO</name>
<gene>
    <name evidence="9" type="ORF">ABS642_15925</name>
</gene>
<keyword evidence="3" id="KW-1003">Cell membrane</keyword>
<dbReference type="PANTHER" id="PTHR32243:SF18">
    <property type="entry name" value="INNER MEMBRANE ABC TRANSPORTER PERMEASE PROTEIN YCJP"/>
    <property type="match status" value="1"/>
</dbReference>
<keyword evidence="2 7" id="KW-0813">Transport</keyword>
<evidence type="ECO:0000259" key="8">
    <source>
        <dbReference type="PROSITE" id="PS50928"/>
    </source>
</evidence>
<evidence type="ECO:0000256" key="1">
    <source>
        <dbReference type="ARBA" id="ARBA00004651"/>
    </source>
</evidence>
<evidence type="ECO:0000313" key="9">
    <source>
        <dbReference type="EMBL" id="XBX77386.1"/>
    </source>
</evidence>
<accession>A0AAU7VSS7</accession>
<proteinExistence type="inferred from homology"/>
<feature type="transmembrane region" description="Helical" evidence="7">
    <location>
        <begin position="186"/>
        <end position="207"/>
    </location>
</feature>
<comment type="similarity">
    <text evidence="7">Belongs to the binding-protein-dependent transport system permease family.</text>
</comment>
<dbReference type="GO" id="GO:0005886">
    <property type="term" value="C:plasma membrane"/>
    <property type="evidence" value="ECO:0007669"/>
    <property type="project" value="UniProtKB-SubCell"/>
</dbReference>
<keyword evidence="4 7" id="KW-0812">Transmembrane</keyword>
<feature type="transmembrane region" description="Helical" evidence="7">
    <location>
        <begin position="109"/>
        <end position="132"/>
    </location>
</feature>
<evidence type="ECO:0000256" key="4">
    <source>
        <dbReference type="ARBA" id="ARBA00022692"/>
    </source>
</evidence>
<sequence length="277" mass="29533">MTVRRSTRRKPWTAGVVLGLILLGTLAPLYWLVTSSLKTSNELASIPATLWPQSLSFENFATVLGEGTIVEASLRSLAIALMTTVMVVVLASLSAYATTHLRFRFGSHLLTLSFVTQLLPQAATLLPVFLLWRNLGLIDTLPGITLAYIAFQLPVAVWIITGHFASIPNEVIEAAEVDGSGPLRTLFRVIIPMAGAGIAAVAIWAIIGCWGELLFALILLSGDLQTVPVALASMVGQHTTSWGVVLAASTIAALPPLLLFFLLQKYFADGISGAVKA</sequence>
<dbReference type="InterPro" id="IPR000515">
    <property type="entry name" value="MetI-like"/>
</dbReference>
<dbReference type="RefSeq" id="WP_350350874.1">
    <property type="nucleotide sequence ID" value="NZ_CP158357.1"/>
</dbReference>
<dbReference type="PANTHER" id="PTHR32243">
    <property type="entry name" value="MALTOSE TRANSPORT SYSTEM PERMEASE-RELATED"/>
    <property type="match status" value="1"/>
</dbReference>
<dbReference type="InterPro" id="IPR050901">
    <property type="entry name" value="BP-dep_ABC_trans_perm"/>
</dbReference>
<keyword evidence="5 7" id="KW-1133">Transmembrane helix</keyword>
<feature type="transmembrane region" description="Helical" evidence="7">
    <location>
        <begin position="12"/>
        <end position="33"/>
    </location>
</feature>
<reference evidence="9" key="1">
    <citation type="submission" date="2024-06" db="EMBL/GenBank/DDBJ databases">
        <title>Draft genome sequence of Microbacterium sp. strain A8/3-1, isolated from Oxytropis tragacanthoides Fisch. ex DC. Root nodules in the Altai region of Russia.</title>
        <authorList>
            <person name="Sazanova A."/>
            <person name="Guro P."/>
            <person name="Kuznetsova I."/>
            <person name="Belimov A."/>
            <person name="Safronova V."/>
        </authorList>
    </citation>
    <scope>NUCLEOTIDE SEQUENCE</scope>
    <source>
        <strain evidence="9">A8/3-1</strain>
    </source>
</reference>
<dbReference type="AlphaFoldDB" id="A0AAU7VSS7"/>
<dbReference type="SUPFAM" id="SSF161098">
    <property type="entry name" value="MetI-like"/>
    <property type="match status" value="1"/>
</dbReference>
<dbReference type="CDD" id="cd06261">
    <property type="entry name" value="TM_PBP2"/>
    <property type="match status" value="1"/>
</dbReference>
<evidence type="ECO:0000256" key="2">
    <source>
        <dbReference type="ARBA" id="ARBA00022448"/>
    </source>
</evidence>
<evidence type="ECO:0000256" key="5">
    <source>
        <dbReference type="ARBA" id="ARBA00022989"/>
    </source>
</evidence>
<feature type="transmembrane region" description="Helical" evidence="7">
    <location>
        <begin position="213"/>
        <end position="235"/>
    </location>
</feature>
<dbReference type="EMBL" id="CP158357">
    <property type="protein sequence ID" value="XBX77386.1"/>
    <property type="molecule type" value="Genomic_DNA"/>
</dbReference>
<protein>
    <submittedName>
        <fullName evidence="9">Carbohydrate ABC transporter permease</fullName>
    </submittedName>
</protein>
<dbReference type="GO" id="GO:0055085">
    <property type="term" value="P:transmembrane transport"/>
    <property type="evidence" value="ECO:0007669"/>
    <property type="project" value="InterPro"/>
</dbReference>